<comment type="caution">
    <text evidence="2">The sequence shown here is derived from an EMBL/GenBank/DDBJ whole genome shotgun (WGS) entry which is preliminary data.</text>
</comment>
<evidence type="ECO:0000313" key="2">
    <source>
        <dbReference type="EMBL" id="PSL50923.1"/>
    </source>
</evidence>
<accession>A0A2P8HXG0</accession>
<dbReference type="AlphaFoldDB" id="A0A2P8HXG0"/>
<keyword evidence="1" id="KW-0472">Membrane</keyword>
<name>A0A2P8HXG0_9BACI</name>
<reference evidence="2 3" key="1">
    <citation type="submission" date="2018-03" db="EMBL/GenBank/DDBJ databases">
        <title>Genomic Encyclopedia of Type Strains, Phase III (KMG-III): the genomes of soil and plant-associated and newly described type strains.</title>
        <authorList>
            <person name="Whitman W."/>
        </authorList>
    </citation>
    <scope>NUCLEOTIDE SEQUENCE [LARGE SCALE GENOMIC DNA]</scope>
    <source>
        <strain evidence="2 3">CGMCC 1.07653</strain>
    </source>
</reference>
<keyword evidence="1" id="KW-0812">Transmembrane</keyword>
<evidence type="ECO:0000256" key="1">
    <source>
        <dbReference type="SAM" id="Phobius"/>
    </source>
</evidence>
<dbReference type="RefSeq" id="WP_181315218.1">
    <property type="nucleotide sequence ID" value="NZ_PYAV01000002.1"/>
</dbReference>
<keyword evidence="1" id="KW-1133">Transmembrane helix</keyword>
<dbReference type="Proteomes" id="UP000242310">
    <property type="component" value="Unassembled WGS sequence"/>
</dbReference>
<sequence length="56" mass="6422">MTSNLRVVLIILALVIAGLILGAEAFGWHIREWLGLFLISAFFIWTAFLGLKHRRR</sequence>
<feature type="transmembrane region" description="Helical" evidence="1">
    <location>
        <begin position="32"/>
        <end position="51"/>
    </location>
</feature>
<keyword evidence="3" id="KW-1185">Reference proteome</keyword>
<evidence type="ECO:0000313" key="3">
    <source>
        <dbReference type="Proteomes" id="UP000242310"/>
    </source>
</evidence>
<proteinExistence type="predicted"/>
<protein>
    <submittedName>
        <fullName evidence="2">Uncharacterized protein</fullName>
    </submittedName>
</protein>
<dbReference type="EMBL" id="PYAV01000002">
    <property type="protein sequence ID" value="PSL50923.1"/>
    <property type="molecule type" value="Genomic_DNA"/>
</dbReference>
<gene>
    <name evidence="2" type="ORF">B0H94_102200</name>
</gene>
<organism evidence="2 3">
    <name type="scientific">Salsuginibacillus halophilus</name>
    <dbReference type="NCBI Taxonomy" id="517424"/>
    <lineage>
        <taxon>Bacteria</taxon>
        <taxon>Bacillati</taxon>
        <taxon>Bacillota</taxon>
        <taxon>Bacilli</taxon>
        <taxon>Bacillales</taxon>
        <taxon>Bacillaceae</taxon>
        <taxon>Salsuginibacillus</taxon>
    </lineage>
</organism>